<accession>A0A840A3P2</accession>
<evidence type="ECO:0000313" key="6">
    <source>
        <dbReference type="EMBL" id="MBB3893635.1"/>
    </source>
</evidence>
<dbReference type="RefSeq" id="WP_183777130.1">
    <property type="nucleotide sequence ID" value="NZ_JACIDK010000015.1"/>
</dbReference>
<dbReference type="InterPro" id="IPR036673">
    <property type="entry name" value="Cyanovirin-N_sf"/>
</dbReference>
<dbReference type="Pfam" id="PF08881">
    <property type="entry name" value="CVNH"/>
    <property type="match status" value="1"/>
</dbReference>
<proteinExistence type="inferred from homology"/>
<dbReference type="SUPFAM" id="SSF49695">
    <property type="entry name" value="gamma-Crystallin-like"/>
    <property type="match status" value="1"/>
</dbReference>
<feature type="domain" description="Beta/gamma crystallin 'Greek key'" evidence="5">
    <location>
        <begin position="216"/>
        <end position="256"/>
    </location>
</feature>
<dbReference type="PROSITE" id="PS50915">
    <property type="entry name" value="CRYSTALLIN_BETA_GAMMA"/>
    <property type="match status" value="2"/>
</dbReference>
<feature type="domain" description="Beta/gamma crystallin 'Greek key'" evidence="5">
    <location>
        <begin position="175"/>
        <end position="214"/>
    </location>
</feature>
<dbReference type="SMART" id="SM00247">
    <property type="entry name" value="XTALbg"/>
    <property type="match status" value="1"/>
</dbReference>
<evidence type="ECO:0000259" key="5">
    <source>
        <dbReference type="PROSITE" id="PS50915"/>
    </source>
</evidence>
<protein>
    <recommendedName>
        <fullName evidence="5">Beta/gamma crystallin 'Greek key' domain-containing protein</fullName>
    </recommendedName>
</protein>
<dbReference type="AlphaFoldDB" id="A0A840A3P2"/>
<keyword evidence="4" id="KW-0732">Signal</keyword>
<dbReference type="Pfam" id="PF00030">
    <property type="entry name" value="Crystall"/>
    <property type="match status" value="1"/>
</dbReference>
<evidence type="ECO:0000256" key="3">
    <source>
        <dbReference type="SAM" id="MobiDB-lite"/>
    </source>
</evidence>
<name>A0A840A3P2_9CAUL</name>
<sequence length="261" mass="28408">MTKLWMAVATAAALLGAQAQAQPQPQDQRWGGGWGPGGSWTPAGSYQQTCRDIRVNGDTLTASCPDNRNRWNYSTVRYRECQGDIGNNNGRLMCSWSGGGWGQLPSGSYQQTCRDARVSGSTLTASCRDDRGRWNYSTLDFRNCRSDIGNANGRLVCGWNGGGGGPPWGGGAHSSTLMLFSAPDFGGQAYQATREVTNLPRQFNDKAMSLRIEGRGSWQICSDSDFRGRCHIIDRDVSDLRQYGLGEAVTSMRPVSGGRPY</sequence>
<comment type="similarity">
    <text evidence="1">Belongs to the beta/gamma-crystallin family.</text>
</comment>
<dbReference type="InterPro" id="IPR001064">
    <property type="entry name" value="Beta/gamma_crystallin"/>
</dbReference>
<keyword evidence="2" id="KW-0677">Repeat</keyword>
<comment type="caution">
    <text evidence="6">The sequence shown here is derived from an EMBL/GenBank/DDBJ whole genome shotgun (WGS) entry which is preliminary data.</text>
</comment>
<organism evidence="6 7">
    <name type="scientific">Phenylobacterium haematophilum</name>
    <dbReference type="NCBI Taxonomy" id="98513"/>
    <lineage>
        <taxon>Bacteria</taxon>
        <taxon>Pseudomonadati</taxon>
        <taxon>Pseudomonadota</taxon>
        <taxon>Alphaproteobacteria</taxon>
        <taxon>Caulobacterales</taxon>
        <taxon>Caulobacteraceae</taxon>
        <taxon>Phenylobacterium</taxon>
    </lineage>
</organism>
<feature type="signal peptide" evidence="4">
    <location>
        <begin position="1"/>
        <end position="21"/>
    </location>
</feature>
<dbReference type="Proteomes" id="UP000530564">
    <property type="component" value="Unassembled WGS sequence"/>
</dbReference>
<gene>
    <name evidence="6" type="ORF">GGQ61_004383</name>
</gene>
<dbReference type="Gene3D" id="2.30.60.10">
    <property type="entry name" value="Cyanovirin-N"/>
    <property type="match status" value="2"/>
</dbReference>
<keyword evidence="7" id="KW-1185">Reference proteome</keyword>
<evidence type="ECO:0000256" key="2">
    <source>
        <dbReference type="ARBA" id="ARBA00022737"/>
    </source>
</evidence>
<dbReference type="InterPro" id="IPR011024">
    <property type="entry name" value="G_crystallin-like"/>
</dbReference>
<dbReference type="SMART" id="SM01111">
    <property type="entry name" value="CVNH"/>
    <property type="match status" value="1"/>
</dbReference>
<evidence type="ECO:0000313" key="7">
    <source>
        <dbReference type="Proteomes" id="UP000530564"/>
    </source>
</evidence>
<feature type="chain" id="PRO_5032396467" description="Beta/gamma crystallin 'Greek key' domain-containing protein" evidence="4">
    <location>
        <begin position="22"/>
        <end position="261"/>
    </location>
</feature>
<dbReference type="Gene3D" id="2.60.20.10">
    <property type="entry name" value="Crystallins"/>
    <property type="match status" value="1"/>
</dbReference>
<dbReference type="SUPFAM" id="SSF51322">
    <property type="entry name" value="Cyanovirin-N"/>
    <property type="match status" value="2"/>
</dbReference>
<feature type="region of interest" description="Disordered" evidence="3">
    <location>
        <begin position="19"/>
        <end position="38"/>
    </location>
</feature>
<reference evidence="6 7" key="1">
    <citation type="submission" date="2020-08" db="EMBL/GenBank/DDBJ databases">
        <title>Genomic Encyclopedia of Type Strains, Phase IV (KMG-IV): sequencing the most valuable type-strain genomes for metagenomic binning, comparative biology and taxonomic classification.</title>
        <authorList>
            <person name="Goeker M."/>
        </authorList>
    </citation>
    <scope>NUCLEOTIDE SEQUENCE [LARGE SCALE GENOMIC DNA]</scope>
    <source>
        <strain evidence="6 7">DSM 21793</strain>
    </source>
</reference>
<dbReference type="EMBL" id="JACIDK010000015">
    <property type="protein sequence ID" value="MBB3893635.1"/>
    <property type="molecule type" value="Genomic_DNA"/>
</dbReference>
<evidence type="ECO:0000256" key="4">
    <source>
        <dbReference type="SAM" id="SignalP"/>
    </source>
</evidence>
<feature type="compositionally biased region" description="Low complexity" evidence="3">
    <location>
        <begin position="19"/>
        <end position="29"/>
    </location>
</feature>
<dbReference type="InterPro" id="IPR011058">
    <property type="entry name" value="Cyanovirin-N"/>
</dbReference>
<evidence type="ECO:0000256" key="1">
    <source>
        <dbReference type="ARBA" id="ARBA00009646"/>
    </source>
</evidence>